<accession>A0A5C9Q131</accession>
<evidence type="ECO:0000313" key="4">
    <source>
        <dbReference type="Proteomes" id="UP000323583"/>
    </source>
</evidence>
<dbReference type="Pfam" id="PF04023">
    <property type="entry name" value="FeoA"/>
    <property type="match status" value="1"/>
</dbReference>
<evidence type="ECO:0000259" key="2">
    <source>
        <dbReference type="SMART" id="SM00899"/>
    </source>
</evidence>
<name>A0A5C9Q131_VIBCL</name>
<dbReference type="FunFam" id="2.30.30.90:FF:000008">
    <property type="entry name" value="Ferrous iron transport protein A"/>
    <property type="match status" value="1"/>
</dbReference>
<organism evidence="3 4">
    <name type="scientific">Vibrio cholerae</name>
    <dbReference type="NCBI Taxonomy" id="666"/>
    <lineage>
        <taxon>Bacteria</taxon>
        <taxon>Pseudomonadati</taxon>
        <taxon>Pseudomonadota</taxon>
        <taxon>Gammaproteobacteria</taxon>
        <taxon>Vibrionales</taxon>
        <taxon>Vibrionaceae</taxon>
        <taxon>Vibrio</taxon>
    </lineage>
</organism>
<dbReference type="RefSeq" id="WP_000777869.1">
    <property type="nucleotide sequence ID" value="NZ_CP184810.1"/>
</dbReference>
<dbReference type="PANTHER" id="PTHR42954">
    <property type="entry name" value="FE(2+) TRANSPORT PROTEIN A"/>
    <property type="match status" value="1"/>
</dbReference>
<dbReference type="AlphaFoldDB" id="A0A5C9Q131"/>
<dbReference type="Gene3D" id="2.30.30.90">
    <property type="match status" value="1"/>
</dbReference>
<dbReference type="EMBL" id="VSGZ01000037">
    <property type="protein sequence ID" value="TXY90927.1"/>
    <property type="molecule type" value="Genomic_DNA"/>
</dbReference>
<dbReference type="SMART" id="SM00899">
    <property type="entry name" value="FeoA"/>
    <property type="match status" value="1"/>
</dbReference>
<sequence length="76" mass="8311">MKLSQMQAGERGIILALDGLSDTVRKKLMVMGLLPNTEVVLIRRAPMGDPLQVEVRGVSIALRENIAANIDVERAQ</sequence>
<dbReference type="InterPro" id="IPR052713">
    <property type="entry name" value="FeoA"/>
</dbReference>
<dbReference type="InterPro" id="IPR008988">
    <property type="entry name" value="Transcriptional_repressor_C"/>
</dbReference>
<feature type="domain" description="Ferrous iron transporter FeoA-like" evidence="2">
    <location>
        <begin position="1"/>
        <end position="74"/>
    </location>
</feature>
<dbReference type="GO" id="GO:0046914">
    <property type="term" value="F:transition metal ion binding"/>
    <property type="evidence" value="ECO:0007669"/>
    <property type="project" value="InterPro"/>
</dbReference>
<keyword evidence="1" id="KW-0408">Iron</keyword>
<dbReference type="InterPro" id="IPR007167">
    <property type="entry name" value="Fe-transptr_FeoA-like"/>
</dbReference>
<proteinExistence type="predicted"/>
<reference evidence="3 4" key="1">
    <citation type="submission" date="2019-06" db="EMBL/GenBank/DDBJ databases">
        <title>Vibrio cholerae phylogeny based on whole-genome sequencing reveals genetic diversity and population strucutre.</title>
        <authorList>
            <person name="Zhiqiu Y."/>
            <person name="Bin L."/>
            <person name="Lingyan J."/>
        </authorList>
    </citation>
    <scope>NUCLEOTIDE SEQUENCE [LARGE SCALE GENOMIC DNA]</scope>
    <source>
        <strain evidence="3 4">N2768</strain>
    </source>
</reference>
<evidence type="ECO:0000313" key="3">
    <source>
        <dbReference type="EMBL" id="TXY90927.1"/>
    </source>
</evidence>
<gene>
    <name evidence="3" type="ORF">FXE67_13165</name>
</gene>
<evidence type="ECO:0000256" key="1">
    <source>
        <dbReference type="ARBA" id="ARBA00023004"/>
    </source>
</evidence>
<dbReference type="PANTHER" id="PTHR42954:SF2">
    <property type="entry name" value="FE(2+) TRANSPORT PROTEIN A"/>
    <property type="match status" value="1"/>
</dbReference>
<comment type="caution">
    <text evidence="3">The sequence shown here is derived from an EMBL/GenBank/DDBJ whole genome shotgun (WGS) entry which is preliminary data.</text>
</comment>
<dbReference type="Proteomes" id="UP000323583">
    <property type="component" value="Unassembled WGS sequence"/>
</dbReference>
<protein>
    <submittedName>
        <fullName evidence="3">Ferrous iron transport protein A</fullName>
    </submittedName>
</protein>
<dbReference type="SUPFAM" id="SSF50037">
    <property type="entry name" value="C-terminal domain of transcriptional repressors"/>
    <property type="match status" value="1"/>
</dbReference>
<dbReference type="InterPro" id="IPR038157">
    <property type="entry name" value="FeoA_core_dom"/>
</dbReference>